<accession>A0ABS1HFT7</accession>
<evidence type="ECO:0000256" key="3">
    <source>
        <dbReference type="ARBA" id="ARBA00022729"/>
    </source>
</evidence>
<dbReference type="InterPro" id="IPR011990">
    <property type="entry name" value="TPR-like_helical_dom_sf"/>
</dbReference>
<sequence length="481" mass="54392">MKKIFIIHLLFASLVLVSCEDFFDLKPHSSTEESEILKDEDDAQTLLYGMYSTFKSGSSYGKTLTVLTDIMTDATLATSDFSNQMGNMYAWNIQPGIGEIGGLWGNHYSGIYLTNKIINNIDGIEGEKANLERIKGEALVGRALFHYNLVKFFAKAYDLNTAATDLGVPYMTENVISQPTRDAVSTVYAAIKSDLEAAVELLPNNPQSDTEFFTRHFANGLLARISLDMRDYDGAINYSEDVINNSGCRLLGGNAFINMWTHDSGNEIIWKVGYTDTDKGDAPGYNFLNRNYETSLPYPDYIPANWLLNLYNQVTDIRFYTYFKESATAFGWSGYLVNKFPYNPELPPFRAGLNMPKPMRLAEMYLIRAEAYAMKDMDKDAAIALNSLLDYRLYPNPGVIEKGDDLKELIAEERIKELIYEGFYYHDLKRSGLGFERVPQENTSAANDLRIATGDFRWVWPIPTSELNGNSEIEQNEGYEN</sequence>
<feature type="chain" id="PRO_5045912612" evidence="6">
    <location>
        <begin position="19"/>
        <end position="481"/>
    </location>
</feature>
<evidence type="ECO:0000259" key="7">
    <source>
        <dbReference type="Pfam" id="PF07980"/>
    </source>
</evidence>
<evidence type="ECO:0000256" key="6">
    <source>
        <dbReference type="SAM" id="SignalP"/>
    </source>
</evidence>
<evidence type="ECO:0000259" key="8">
    <source>
        <dbReference type="Pfam" id="PF14322"/>
    </source>
</evidence>
<dbReference type="Gene3D" id="1.25.40.390">
    <property type="match status" value="1"/>
</dbReference>
<comment type="caution">
    <text evidence="9">The sequence shown here is derived from an EMBL/GenBank/DDBJ whole genome shotgun (WGS) entry which is preliminary data.</text>
</comment>
<dbReference type="CDD" id="cd08977">
    <property type="entry name" value="SusD"/>
    <property type="match status" value="1"/>
</dbReference>
<dbReference type="InterPro" id="IPR033985">
    <property type="entry name" value="SusD-like_N"/>
</dbReference>
<comment type="subcellular location">
    <subcellularLocation>
        <location evidence="1">Cell outer membrane</location>
    </subcellularLocation>
</comment>
<evidence type="ECO:0000256" key="4">
    <source>
        <dbReference type="ARBA" id="ARBA00023136"/>
    </source>
</evidence>
<dbReference type="Pfam" id="PF07980">
    <property type="entry name" value="SusD_RagB"/>
    <property type="match status" value="1"/>
</dbReference>
<organism evidence="9 10">
    <name type="scientific">Carboxylicivirga marina</name>
    <dbReference type="NCBI Taxonomy" id="2800988"/>
    <lineage>
        <taxon>Bacteria</taxon>
        <taxon>Pseudomonadati</taxon>
        <taxon>Bacteroidota</taxon>
        <taxon>Bacteroidia</taxon>
        <taxon>Marinilabiliales</taxon>
        <taxon>Marinilabiliaceae</taxon>
        <taxon>Carboxylicivirga</taxon>
    </lineage>
</organism>
<dbReference type="Pfam" id="PF14322">
    <property type="entry name" value="SusD-like_3"/>
    <property type="match status" value="1"/>
</dbReference>
<dbReference type="InterPro" id="IPR012944">
    <property type="entry name" value="SusD_RagB_dom"/>
</dbReference>
<name>A0ABS1HFT7_9BACT</name>
<dbReference type="EMBL" id="JAENRR010000006">
    <property type="protein sequence ID" value="MBK3516485.1"/>
    <property type="molecule type" value="Genomic_DNA"/>
</dbReference>
<evidence type="ECO:0000313" key="9">
    <source>
        <dbReference type="EMBL" id="MBK3516485.1"/>
    </source>
</evidence>
<feature type="domain" description="SusD-like N-terminal" evidence="8">
    <location>
        <begin position="21"/>
        <end position="227"/>
    </location>
</feature>
<evidence type="ECO:0000313" key="10">
    <source>
        <dbReference type="Proteomes" id="UP000605676"/>
    </source>
</evidence>
<feature type="domain" description="RagB/SusD" evidence="7">
    <location>
        <begin position="325"/>
        <end position="479"/>
    </location>
</feature>
<evidence type="ECO:0000256" key="5">
    <source>
        <dbReference type="ARBA" id="ARBA00023237"/>
    </source>
</evidence>
<reference evidence="9 10" key="1">
    <citation type="submission" date="2021-01" db="EMBL/GenBank/DDBJ databases">
        <title>Carboxyliciviraga sp.nov., isolated from coastal sediments.</title>
        <authorList>
            <person name="Lu D."/>
            <person name="Zhang T."/>
        </authorList>
    </citation>
    <scope>NUCLEOTIDE SEQUENCE [LARGE SCALE GENOMIC DNA]</scope>
    <source>
        <strain evidence="9 10">N1Y132</strain>
    </source>
</reference>
<dbReference type="RefSeq" id="WP_200463714.1">
    <property type="nucleotide sequence ID" value="NZ_JAENRR010000006.1"/>
</dbReference>
<dbReference type="SUPFAM" id="SSF48452">
    <property type="entry name" value="TPR-like"/>
    <property type="match status" value="1"/>
</dbReference>
<keyword evidence="3 6" id="KW-0732">Signal</keyword>
<keyword evidence="4" id="KW-0472">Membrane</keyword>
<keyword evidence="5" id="KW-0998">Cell outer membrane</keyword>
<proteinExistence type="inferred from homology"/>
<gene>
    <name evidence="9" type="ORF">JIV24_03965</name>
</gene>
<dbReference type="PROSITE" id="PS51257">
    <property type="entry name" value="PROKAR_LIPOPROTEIN"/>
    <property type="match status" value="1"/>
</dbReference>
<comment type="similarity">
    <text evidence="2">Belongs to the SusD family.</text>
</comment>
<evidence type="ECO:0000256" key="1">
    <source>
        <dbReference type="ARBA" id="ARBA00004442"/>
    </source>
</evidence>
<evidence type="ECO:0000256" key="2">
    <source>
        <dbReference type="ARBA" id="ARBA00006275"/>
    </source>
</evidence>
<keyword evidence="10" id="KW-1185">Reference proteome</keyword>
<dbReference type="Proteomes" id="UP000605676">
    <property type="component" value="Unassembled WGS sequence"/>
</dbReference>
<feature type="signal peptide" evidence="6">
    <location>
        <begin position="1"/>
        <end position="18"/>
    </location>
</feature>
<protein>
    <submittedName>
        <fullName evidence="9">RagB/SusD family nutrient uptake outer membrane protein</fullName>
    </submittedName>
</protein>